<proteinExistence type="predicted"/>
<sequence>MGLNDQRIRAAHKNTAGKACCDLAIEASPSLSRTNDFAKMPLDAHMSLQDENKPLLVNGAGTLFVDCSIVGIEYAEGRQALEPNLRLQSASTAHPRLTQTHIKTRDIDYHPSLESVGSQMMAILIIEGLILHILSHRFPVD</sequence>
<dbReference type="AlphaFoldDB" id="A0A345ZZB1"/>
<accession>A0A345ZZB1</accession>
<dbReference type="EMBL" id="CP031417">
    <property type="protein sequence ID" value="AXK82258.1"/>
    <property type="molecule type" value="Genomic_DNA"/>
</dbReference>
<keyword evidence="2" id="KW-1185">Reference proteome</keyword>
<evidence type="ECO:0000313" key="1">
    <source>
        <dbReference type="EMBL" id="AXK82258.1"/>
    </source>
</evidence>
<dbReference type="RefSeq" id="WP_115692637.1">
    <property type="nucleotide sequence ID" value="NZ_CP031417.1"/>
</dbReference>
<name>A0A345ZZB1_9HYPH</name>
<gene>
    <name evidence="1" type="ORF">DW352_18055</name>
</gene>
<evidence type="ECO:0000313" key="2">
    <source>
        <dbReference type="Proteomes" id="UP000254889"/>
    </source>
</evidence>
<organism evidence="1 2">
    <name type="scientific">Pseudolabrys taiwanensis</name>
    <dbReference type="NCBI Taxonomy" id="331696"/>
    <lineage>
        <taxon>Bacteria</taxon>
        <taxon>Pseudomonadati</taxon>
        <taxon>Pseudomonadota</taxon>
        <taxon>Alphaproteobacteria</taxon>
        <taxon>Hyphomicrobiales</taxon>
        <taxon>Xanthobacteraceae</taxon>
        <taxon>Pseudolabrys</taxon>
    </lineage>
</organism>
<reference evidence="1 2" key="1">
    <citation type="submission" date="2018-07" db="EMBL/GenBank/DDBJ databases">
        <authorList>
            <person name="Quirk P.G."/>
            <person name="Krulwich T.A."/>
        </authorList>
    </citation>
    <scope>NUCLEOTIDE SEQUENCE [LARGE SCALE GENOMIC DNA]</scope>
    <source>
        <strain evidence="1 2">CC-BB4</strain>
    </source>
</reference>
<protein>
    <submittedName>
        <fullName evidence="1">Uncharacterized protein</fullName>
    </submittedName>
</protein>
<dbReference type="KEGG" id="ptaw:DW352_18055"/>
<dbReference type="Proteomes" id="UP000254889">
    <property type="component" value="Chromosome"/>
</dbReference>